<organism evidence="4 5">
    <name type="scientific">Noviherbaspirillum suwonense</name>
    <dbReference type="NCBI Taxonomy" id="1224511"/>
    <lineage>
        <taxon>Bacteria</taxon>
        <taxon>Pseudomonadati</taxon>
        <taxon>Pseudomonadota</taxon>
        <taxon>Betaproteobacteria</taxon>
        <taxon>Burkholderiales</taxon>
        <taxon>Oxalobacteraceae</taxon>
        <taxon>Noviherbaspirillum</taxon>
    </lineage>
</organism>
<accession>A0ABY1QCT7</accession>
<proteinExistence type="predicted"/>
<dbReference type="InterPro" id="IPR050065">
    <property type="entry name" value="GlmU-like"/>
</dbReference>
<reference evidence="4 5" key="1">
    <citation type="submission" date="2017-05" db="EMBL/GenBank/DDBJ databases">
        <authorList>
            <person name="Varghese N."/>
            <person name="Submissions S."/>
        </authorList>
    </citation>
    <scope>NUCLEOTIDE SEQUENCE [LARGE SCALE GENOMIC DNA]</scope>
    <source>
        <strain evidence="4 5">DSM 26001</strain>
    </source>
</reference>
<keyword evidence="1" id="KW-0808">Transferase</keyword>
<dbReference type="Proteomes" id="UP001158049">
    <property type="component" value="Unassembled WGS sequence"/>
</dbReference>
<gene>
    <name evidence="4" type="ORF">SAMN06295970_1136</name>
</gene>
<dbReference type="CDD" id="cd06422">
    <property type="entry name" value="NTP_transferase_like_1"/>
    <property type="match status" value="1"/>
</dbReference>
<dbReference type="RefSeq" id="WP_283443354.1">
    <property type="nucleotide sequence ID" value="NZ_FXUL01000013.1"/>
</dbReference>
<keyword evidence="5" id="KW-1185">Reference proteome</keyword>
<evidence type="ECO:0000313" key="5">
    <source>
        <dbReference type="Proteomes" id="UP001158049"/>
    </source>
</evidence>
<evidence type="ECO:0000259" key="3">
    <source>
        <dbReference type="Pfam" id="PF00483"/>
    </source>
</evidence>
<dbReference type="EMBL" id="FXUL01000013">
    <property type="protein sequence ID" value="SMP67548.1"/>
    <property type="molecule type" value="Genomic_DNA"/>
</dbReference>
<protein>
    <submittedName>
        <fullName evidence="4">MurNAc alpha-1-phosphate uridylyltransferase</fullName>
    </submittedName>
</protein>
<evidence type="ECO:0000256" key="2">
    <source>
        <dbReference type="ARBA" id="ARBA00022695"/>
    </source>
</evidence>
<dbReference type="Gene3D" id="3.90.550.10">
    <property type="entry name" value="Spore Coat Polysaccharide Biosynthesis Protein SpsA, Chain A"/>
    <property type="match status" value="1"/>
</dbReference>
<dbReference type="SUPFAM" id="SSF53448">
    <property type="entry name" value="Nucleotide-diphospho-sugar transferases"/>
    <property type="match status" value="1"/>
</dbReference>
<comment type="caution">
    <text evidence="4">The sequence shown here is derived from an EMBL/GenBank/DDBJ whole genome shotgun (WGS) entry which is preliminary data.</text>
</comment>
<dbReference type="NCBIfam" id="NF045761">
    <property type="entry name" value="NAMPUrTaseMurU"/>
    <property type="match status" value="1"/>
</dbReference>
<keyword evidence="2 4" id="KW-0548">Nucleotidyltransferase</keyword>
<dbReference type="PANTHER" id="PTHR43584:SF8">
    <property type="entry name" value="N-ACETYLMURAMATE ALPHA-1-PHOSPHATE URIDYLYLTRANSFERASE"/>
    <property type="match status" value="1"/>
</dbReference>
<dbReference type="InterPro" id="IPR005835">
    <property type="entry name" value="NTP_transferase_dom"/>
</dbReference>
<dbReference type="Pfam" id="PF00483">
    <property type="entry name" value="NTP_transferase"/>
    <property type="match status" value="1"/>
</dbReference>
<evidence type="ECO:0000256" key="1">
    <source>
        <dbReference type="ARBA" id="ARBA00022679"/>
    </source>
</evidence>
<evidence type="ECO:0000313" key="4">
    <source>
        <dbReference type="EMBL" id="SMP67548.1"/>
    </source>
</evidence>
<dbReference type="GO" id="GO:0016779">
    <property type="term" value="F:nucleotidyltransferase activity"/>
    <property type="evidence" value="ECO:0007669"/>
    <property type="project" value="UniProtKB-KW"/>
</dbReference>
<dbReference type="InterPro" id="IPR054790">
    <property type="entry name" value="MurU"/>
</dbReference>
<dbReference type="InterPro" id="IPR029044">
    <property type="entry name" value="Nucleotide-diphossugar_trans"/>
</dbReference>
<dbReference type="PANTHER" id="PTHR43584">
    <property type="entry name" value="NUCLEOTIDYL TRANSFERASE"/>
    <property type="match status" value="1"/>
</dbReference>
<name>A0ABY1QCT7_9BURK</name>
<sequence length="242" mass="26127">MKAMILAAGRGERMRPLTDACPKPLLKVRGRPLILWQVLNLVRAGITDIVINHAHLGHMIEAALGDGSRYGARIAYSPEGTALETAGGIARARADGLLGDAPFVALSGDIYAPHFDFTQVLDALQDNDVWGNPHPADKRDIAWLYLVKNPPFHPQGDFALSNYTIRSDGAPKHTFANIGVYRPEMFDGIVPGERAKLGPLLHDYAARGLVGGELYNGMWENVGTPDQLAALNAPLVVPPKGQ</sequence>
<feature type="domain" description="Nucleotidyl transferase" evidence="3">
    <location>
        <begin position="2"/>
        <end position="126"/>
    </location>
</feature>